<reference evidence="4" key="1">
    <citation type="journal article" date="2019" name="Int. J. Syst. Evol. Microbiol.">
        <title>The Global Catalogue of Microorganisms (GCM) 10K type strain sequencing project: providing services to taxonomists for standard genome sequencing and annotation.</title>
        <authorList>
            <consortium name="The Broad Institute Genomics Platform"/>
            <consortium name="The Broad Institute Genome Sequencing Center for Infectious Disease"/>
            <person name="Wu L."/>
            <person name="Ma J."/>
        </authorList>
    </citation>
    <scope>NUCLEOTIDE SEQUENCE [LARGE SCALE GENOMIC DNA]</scope>
    <source>
        <strain evidence="4">CCM 8939</strain>
    </source>
</reference>
<sequence length="44" mass="4904">MIEVGELELNENPDNYFTHVEQVAFAPANVVDGILYSPDINVAR</sequence>
<evidence type="ECO:0000313" key="3">
    <source>
        <dbReference type="EMBL" id="GGI24076.1"/>
    </source>
</evidence>
<dbReference type="SUPFAM" id="SSF56634">
    <property type="entry name" value="Heme-dependent catalase-like"/>
    <property type="match status" value="1"/>
</dbReference>
<feature type="domain" description="Catalase core" evidence="2">
    <location>
        <begin position="2"/>
        <end position="39"/>
    </location>
</feature>
<dbReference type="PANTHER" id="PTHR11465">
    <property type="entry name" value="CATALASE"/>
    <property type="match status" value="1"/>
</dbReference>
<dbReference type="InterPro" id="IPR018028">
    <property type="entry name" value="Catalase"/>
</dbReference>
<evidence type="ECO:0000259" key="2">
    <source>
        <dbReference type="Pfam" id="PF00199"/>
    </source>
</evidence>
<dbReference type="EMBL" id="BMDJ01000002">
    <property type="protein sequence ID" value="GGI24076.1"/>
    <property type="molecule type" value="Genomic_DNA"/>
</dbReference>
<dbReference type="PANTHER" id="PTHR11465:SF61">
    <property type="entry name" value="CATALASE"/>
    <property type="match status" value="1"/>
</dbReference>
<comment type="caution">
    <text evidence="3">The sequence shown here is derived from an EMBL/GenBank/DDBJ whole genome shotgun (WGS) entry which is preliminary data.</text>
</comment>
<proteinExistence type="predicted"/>
<dbReference type="EC" id="1.11.1.6" evidence="1"/>
<accession>A0ABQ2BG15</accession>
<dbReference type="Gene3D" id="2.40.180.10">
    <property type="entry name" value="Catalase core domain"/>
    <property type="match status" value="1"/>
</dbReference>
<dbReference type="Proteomes" id="UP000645390">
    <property type="component" value="Unassembled WGS sequence"/>
</dbReference>
<organism evidence="3 4">
    <name type="scientific">Pedobacter mendelii</name>
    <dbReference type="NCBI Taxonomy" id="1908240"/>
    <lineage>
        <taxon>Bacteria</taxon>
        <taxon>Pseudomonadati</taxon>
        <taxon>Bacteroidota</taxon>
        <taxon>Sphingobacteriia</taxon>
        <taxon>Sphingobacteriales</taxon>
        <taxon>Sphingobacteriaceae</taxon>
        <taxon>Pedobacter</taxon>
    </lineage>
</organism>
<gene>
    <name evidence="3" type="ORF">GCM10008119_10850</name>
</gene>
<protein>
    <recommendedName>
        <fullName evidence="1">catalase</fullName>
        <ecNumber evidence="1">1.11.1.6</ecNumber>
    </recommendedName>
</protein>
<keyword evidence="4" id="KW-1185">Reference proteome</keyword>
<evidence type="ECO:0000313" key="4">
    <source>
        <dbReference type="Proteomes" id="UP000645390"/>
    </source>
</evidence>
<dbReference type="InterPro" id="IPR020835">
    <property type="entry name" value="Catalase_sf"/>
</dbReference>
<name>A0ABQ2BG15_9SPHI</name>
<dbReference type="Pfam" id="PF00199">
    <property type="entry name" value="Catalase"/>
    <property type="match status" value="1"/>
</dbReference>
<evidence type="ECO:0000256" key="1">
    <source>
        <dbReference type="ARBA" id="ARBA00012314"/>
    </source>
</evidence>
<dbReference type="InterPro" id="IPR011614">
    <property type="entry name" value="Catalase_core"/>
</dbReference>